<dbReference type="AlphaFoldDB" id="A0A2M9G699"/>
<dbReference type="SUPFAM" id="SSF47240">
    <property type="entry name" value="Ferritin-like"/>
    <property type="match status" value="1"/>
</dbReference>
<dbReference type="Proteomes" id="UP000229498">
    <property type="component" value="Unassembled WGS sequence"/>
</dbReference>
<dbReference type="Gene3D" id="1.10.620.20">
    <property type="entry name" value="Ribonucleotide Reductase, subunit A"/>
    <property type="match status" value="1"/>
</dbReference>
<proteinExistence type="predicted"/>
<organism evidence="1 2">
    <name type="scientific">Minwuia thermotolerans</name>
    <dbReference type="NCBI Taxonomy" id="2056226"/>
    <lineage>
        <taxon>Bacteria</taxon>
        <taxon>Pseudomonadati</taxon>
        <taxon>Pseudomonadota</taxon>
        <taxon>Alphaproteobacteria</taxon>
        <taxon>Minwuiales</taxon>
        <taxon>Minwuiaceae</taxon>
        <taxon>Minwuia</taxon>
    </lineage>
</organism>
<dbReference type="RefSeq" id="WP_109796138.1">
    <property type="nucleotide sequence ID" value="NZ_PHIG01000007.1"/>
</dbReference>
<dbReference type="EMBL" id="PHIG01000007">
    <property type="protein sequence ID" value="PJK31245.1"/>
    <property type="molecule type" value="Genomic_DNA"/>
</dbReference>
<keyword evidence="2" id="KW-1185">Reference proteome</keyword>
<reference evidence="1 2" key="1">
    <citation type="submission" date="2017-11" db="EMBL/GenBank/DDBJ databases">
        <title>Draft genome sequence of Rhizobiales bacterium SY3-13.</title>
        <authorList>
            <person name="Sun C."/>
        </authorList>
    </citation>
    <scope>NUCLEOTIDE SEQUENCE [LARGE SCALE GENOMIC DNA]</scope>
    <source>
        <strain evidence="1 2">SY3-13</strain>
    </source>
</reference>
<comment type="caution">
    <text evidence="1">The sequence shown here is derived from an EMBL/GenBank/DDBJ whole genome shotgun (WGS) entry which is preliminary data.</text>
</comment>
<evidence type="ECO:0000313" key="1">
    <source>
        <dbReference type="EMBL" id="PJK31245.1"/>
    </source>
</evidence>
<dbReference type="CDD" id="cd00657">
    <property type="entry name" value="Ferritin_like"/>
    <property type="match status" value="1"/>
</dbReference>
<accession>A0A2M9G699</accession>
<dbReference type="InterPro" id="IPR009078">
    <property type="entry name" value="Ferritin-like_SF"/>
</dbReference>
<name>A0A2M9G699_9PROT</name>
<sequence length="274" mass="31384">MLNKNGHWSPDDIAWEQFDPSRVDSDILAVIRAASLVERNSADYVAYLKRVISDDPEFRAAAEQWGHEEHQHGIVLGRWAEMADPDFDFETAFRRFTEGYRIPVDAEASVRGSRAGEMVARCVVEAGTSSFYAALRDATEEPVLKDICNRISKDEIRHYRMFQDYFQRYQEREHLGRPRRAWIAATRFLEAEDDELSFAYYCANMPPEEAYDRSEAGRAYARTALGCYRRDHLGKAVKLILKAAGLPPHGRLGDLAFQATWLFLKVRTRGQLAA</sequence>
<dbReference type="GO" id="GO:0016491">
    <property type="term" value="F:oxidoreductase activity"/>
    <property type="evidence" value="ECO:0007669"/>
    <property type="project" value="InterPro"/>
</dbReference>
<dbReference type="InterPro" id="IPR012348">
    <property type="entry name" value="RNR-like"/>
</dbReference>
<evidence type="ECO:0000313" key="2">
    <source>
        <dbReference type="Proteomes" id="UP000229498"/>
    </source>
</evidence>
<gene>
    <name evidence="1" type="ORF">CVT23_03175</name>
</gene>
<dbReference type="OrthoDB" id="581372at2"/>
<protein>
    <submittedName>
        <fullName evidence="1">Rubrerythrin family protein</fullName>
    </submittedName>
</protein>